<dbReference type="PANTHER" id="PTHR41813:SF2">
    <property type="entry name" value="REGULATOR PAB1642, PUTATIVE (AFU_ORTHOLOGUE AFUA_3G11955)-RELATED"/>
    <property type="match status" value="1"/>
</dbReference>
<dbReference type="InterPro" id="IPR016084">
    <property type="entry name" value="Haem_Oase-like_multi-hlx"/>
</dbReference>
<dbReference type="Pfam" id="PF03070">
    <property type="entry name" value="TENA_THI-4"/>
    <property type="match status" value="1"/>
</dbReference>
<dbReference type="EMBL" id="LXJU01000016">
    <property type="protein sequence ID" value="OGE50691.1"/>
    <property type="molecule type" value="Genomic_DNA"/>
</dbReference>
<reference evidence="3 4" key="1">
    <citation type="journal article" date="2016" name="Sci. Rep.">
        <title>Penicillium arizonense, a new, genome sequenced fungal species, reveals a high chemical diversity in secreted metabolites.</title>
        <authorList>
            <person name="Grijseels S."/>
            <person name="Nielsen J.C."/>
            <person name="Randelovic M."/>
            <person name="Nielsen J."/>
            <person name="Nielsen K.F."/>
            <person name="Workman M."/>
            <person name="Frisvad J.C."/>
        </authorList>
    </citation>
    <scope>NUCLEOTIDE SEQUENCE [LARGE SCALE GENOMIC DNA]</scope>
    <source>
        <strain evidence="3 4">CBS 141311</strain>
    </source>
</reference>
<gene>
    <name evidence="3" type="ORF">PENARI_c016G08529</name>
</gene>
<dbReference type="GeneID" id="34578863"/>
<dbReference type="Proteomes" id="UP000177622">
    <property type="component" value="Unassembled WGS sequence"/>
</dbReference>
<dbReference type="SUPFAM" id="SSF48613">
    <property type="entry name" value="Heme oxygenase-like"/>
    <property type="match status" value="2"/>
</dbReference>
<dbReference type="CDD" id="cd19357">
    <property type="entry name" value="TenA_E_At3g16990-like"/>
    <property type="match status" value="1"/>
</dbReference>
<protein>
    <recommendedName>
        <fullName evidence="2">Thiaminase-2/PQQC domain-containing protein</fullName>
    </recommendedName>
</protein>
<evidence type="ECO:0000313" key="4">
    <source>
        <dbReference type="Proteomes" id="UP000177622"/>
    </source>
</evidence>
<evidence type="ECO:0000259" key="2">
    <source>
        <dbReference type="Pfam" id="PF03070"/>
    </source>
</evidence>
<dbReference type="AlphaFoldDB" id="A0A1F5LCM0"/>
<feature type="domain" description="Thiaminase-2/PQQC" evidence="2">
    <location>
        <begin position="21"/>
        <end position="65"/>
    </location>
</feature>
<dbReference type="OrthoDB" id="37730at2759"/>
<dbReference type="InterPro" id="IPR004305">
    <property type="entry name" value="Thiaminase-2/PQQC"/>
</dbReference>
<organism evidence="3 4">
    <name type="scientific">Penicillium arizonense</name>
    <dbReference type="NCBI Taxonomy" id="1835702"/>
    <lineage>
        <taxon>Eukaryota</taxon>
        <taxon>Fungi</taxon>
        <taxon>Dikarya</taxon>
        <taxon>Ascomycota</taxon>
        <taxon>Pezizomycotina</taxon>
        <taxon>Eurotiomycetes</taxon>
        <taxon>Eurotiomycetidae</taxon>
        <taxon>Eurotiales</taxon>
        <taxon>Aspergillaceae</taxon>
        <taxon>Penicillium</taxon>
    </lineage>
</organism>
<dbReference type="PANTHER" id="PTHR41813">
    <property type="entry name" value="REGULATOR PAB1642, PUTATIVE (AFU_ORTHOLOGUE AFUA_3G11955)-RELATED"/>
    <property type="match status" value="1"/>
</dbReference>
<proteinExistence type="predicted"/>
<dbReference type="STRING" id="1835702.A0A1F5LCM0"/>
<comment type="caution">
    <text evidence="3">The sequence shown here is derived from an EMBL/GenBank/DDBJ whole genome shotgun (WGS) entry which is preliminary data.</text>
</comment>
<evidence type="ECO:0000256" key="1">
    <source>
        <dbReference type="SAM" id="MobiDB-lite"/>
    </source>
</evidence>
<feature type="region of interest" description="Disordered" evidence="1">
    <location>
        <begin position="238"/>
        <end position="259"/>
    </location>
</feature>
<accession>A0A1F5LCM0</accession>
<dbReference type="InterPro" id="IPR053261">
    <property type="entry name" value="Polyketide-peptide_reg"/>
</dbReference>
<dbReference type="GO" id="GO:0006772">
    <property type="term" value="P:thiamine metabolic process"/>
    <property type="evidence" value="ECO:0007669"/>
    <property type="project" value="UniProtKB-ARBA"/>
</dbReference>
<dbReference type="RefSeq" id="XP_022486137.1">
    <property type="nucleotide sequence ID" value="XM_022634129.1"/>
</dbReference>
<keyword evidence="4" id="KW-1185">Reference proteome</keyword>
<sequence length="409" mass="43289">MSSQGPLTTYLLGSAPDGLARATNHPFLAAAGSGTLPKSTLSQWLSQDRLYAQSYIRFIGLLLAKIRLPSQAPSSPNPLHNTPEQKAITVLIDALVNIRTELSFFETTANDYGLDLTAISSEEGGGGERTSCGSGRCITTSAGISTTGSSACPGSTGGRDGKALLARDPSIDDFGPGSGSQGVAATGSGAQTADHALCRSQGECQMPAGSEMCVPQPQFDTQSVQNLSPFGKVLTTSSATADGTGAGTGGPGPGPARSPEAMDVVTELERCGTISFSASRTTRAYIDMFMSAGSAGVSVLEGLAVLWATEVCYLRAWKFAAGYMRQNVNEKQDYKGDADGGALREKFIANWSSDEFEGFVNSIGNVVDEMAEQLKGAEESELMRARCLEWWKQILWLEERFWPNVEPYQ</sequence>
<evidence type="ECO:0000313" key="3">
    <source>
        <dbReference type="EMBL" id="OGE50691.1"/>
    </source>
</evidence>
<name>A0A1F5LCM0_PENAI</name>
<dbReference type="Gene3D" id="1.20.910.10">
    <property type="entry name" value="Heme oxygenase-like"/>
    <property type="match status" value="2"/>
</dbReference>